<dbReference type="HOGENOM" id="CLU_577376_0_0_0"/>
<feature type="transmembrane region" description="Helical" evidence="1">
    <location>
        <begin position="21"/>
        <end position="40"/>
    </location>
</feature>
<evidence type="ECO:0000313" key="2">
    <source>
        <dbReference type="EMBL" id="ABF39637.1"/>
    </source>
</evidence>
<feature type="transmembrane region" description="Helical" evidence="1">
    <location>
        <begin position="350"/>
        <end position="371"/>
    </location>
</feature>
<feature type="transmembrane region" description="Helical" evidence="1">
    <location>
        <begin position="52"/>
        <end position="73"/>
    </location>
</feature>
<organism evidence="2 3">
    <name type="scientific">Koribacter versatilis (strain Ellin345)</name>
    <dbReference type="NCBI Taxonomy" id="204669"/>
    <lineage>
        <taxon>Bacteria</taxon>
        <taxon>Pseudomonadati</taxon>
        <taxon>Acidobacteriota</taxon>
        <taxon>Terriglobia</taxon>
        <taxon>Terriglobales</taxon>
        <taxon>Candidatus Korobacteraceae</taxon>
        <taxon>Candidatus Korobacter</taxon>
    </lineage>
</organism>
<protein>
    <submittedName>
        <fullName evidence="2">Uncharacterized protein</fullName>
    </submittedName>
</protein>
<reference evidence="2 3" key="1">
    <citation type="journal article" date="2009" name="Appl. Environ. Microbiol.">
        <title>Three genomes from the phylum Acidobacteria provide insight into the lifestyles of these microorganisms in soils.</title>
        <authorList>
            <person name="Ward N.L."/>
            <person name="Challacombe J.F."/>
            <person name="Janssen P.H."/>
            <person name="Henrissat B."/>
            <person name="Coutinho P.M."/>
            <person name="Wu M."/>
            <person name="Xie G."/>
            <person name="Haft D.H."/>
            <person name="Sait M."/>
            <person name="Badger J."/>
            <person name="Barabote R.D."/>
            <person name="Bradley B."/>
            <person name="Brettin T.S."/>
            <person name="Brinkac L.M."/>
            <person name="Bruce D."/>
            <person name="Creasy T."/>
            <person name="Daugherty S.C."/>
            <person name="Davidsen T.M."/>
            <person name="DeBoy R.T."/>
            <person name="Detter J.C."/>
            <person name="Dodson R.J."/>
            <person name="Durkin A.S."/>
            <person name="Ganapathy A."/>
            <person name="Gwinn-Giglio M."/>
            <person name="Han C.S."/>
            <person name="Khouri H."/>
            <person name="Kiss H."/>
            <person name="Kothari S.P."/>
            <person name="Madupu R."/>
            <person name="Nelson K.E."/>
            <person name="Nelson W.C."/>
            <person name="Paulsen I."/>
            <person name="Penn K."/>
            <person name="Ren Q."/>
            <person name="Rosovitz M.J."/>
            <person name="Selengut J.D."/>
            <person name="Shrivastava S."/>
            <person name="Sullivan S.A."/>
            <person name="Tapia R."/>
            <person name="Thompson L.S."/>
            <person name="Watkins K.L."/>
            <person name="Yang Q."/>
            <person name="Yu C."/>
            <person name="Zafar N."/>
            <person name="Zhou L."/>
            <person name="Kuske C.R."/>
        </authorList>
    </citation>
    <scope>NUCLEOTIDE SEQUENCE [LARGE SCALE GENOMIC DNA]</scope>
    <source>
        <strain evidence="2 3">Ellin345</strain>
    </source>
</reference>
<dbReference type="EnsemblBacteria" id="ABF39637">
    <property type="protein sequence ID" value="ABF39637"/>
    <property type="gene ID" value="Acid345_0632"/>
</dbReference>
<dbReference type="AlphaFoldDB" id="Q1IU13"/>
<sequence>MPFTLTSSSNSSSSNAGSGCLMLFSLPFIGMGLFFAGMSAKNLDNPNFKNPWIGIIFGLVFAGFGALIFAAGLQSGRTQKRVNAIRAANPDSPWLWREDWAQSRANGASRYSALGLWFFALVWNAISWGAAFAVTKNPQPNKWAYIVVGLFPAVGIFLLVTAIVQTLRQLRFGRTFLQMQSLPAPLGGKLRGTIDVRLPYPLPHGINLSLTCLNRVTSGSGKDRSTSDHIRWKDTTNLGSEYIMAGPTGSAIPVEFEIPRNMPATDHTTSANEILWLLRAEADVPGVNFDDNYEVPVFETRGSPSLADWQTHEEEEQRIHPPTAPVRGTVVVSAAPEGGTQFYFPAGRNVSSAIGVTLFAIFFGGAEVLIFVMHAPFLFPIVFGLMDLLLWFIAVNLWFGTARIVVKSDAVEVHTNLLGYHSDKRWLAGEIKAIYPKITMQSGGGSSGIPYYTITIQALNDREYPMGNALRDHNEAEWLCCQIRDIAKLKARTVSA</sequence>
<feature type="transmembrane region" description="Helical" evidence="1">
    <location>
        <begin position="377"/>
        <end position="399"/>
    </location>
</feature>
<dbReference type="Proteomes" id="UP000002432">
    <property type="component" value="Chromosome"/>
</dbReference>
<feature type="transmembrane region" description="Helical" evidence="1">
    <location>
        <begin position="143"/>
        <end position="164"/>
    </location>
</feature>
<keyword evidence="1" id="KW-0472">Membrane</keyword>
<dbReference type="RefSeq" id="WP_011521439.1">
    <property type="nucleotide sequence ID" value="NC_008009.1"/>
</dbReference>
<evidence type="ECO:0000256" key="1">
    <source>
        <dbReference type="SAM" id="Phobius"/>
    </source>
</evidence>
<evidence type="ECO:0000313" key="3">
    <source>
        <dbReference type="Proteomes" id="UP000002432"/>
    </source>
</evidence>
<accession>Q1IU13</accession>
<keyword evidence="1" id="KW-1133">Transmembrane helix</keyword>
<proteinExistence type="predicted"/>
<dbReference type="STRING" id="204669.Acid345_0632"/>
<keyword evidence="1" id="KW-0812">Transmembrane</keyword>
<dbReference type="OrthoDB" id="228317at2"/>
<dbReference type="EMBL" id="CP000360">
    <property type="protein sequence ID" value="ABF39637.1"/>
    <property type="molecule type" value="Genomic_DNA"/>
</dbReference>
<dbReference type="KEGG" id="aba:Acid345_0632"/>
<keyword evidence="3" id="KW-1185">Reference proteome</keyword>
<gene>
    <name evidence="2" type="ordered locus">Acid345_0632</name>
</gene>
<name>Q1IU13_KORVE</name>
<dbReference type="eggNOG" id="ENOG502ZBDN">
    <property type="taxonomic scope" value="Bacteria"/>
</dbReference>
<feature type="transmembrane region" description="Helical" evidence="1">
    <location>
        <begin position="111"/>
        <end position="131"/>
    </location>
</feature>